<reference evidence="3 4" key="1">
    <citation type="submission" date="2018-05" db="EMBL/GenBank/DDBJ databases">
        <title>Chitinophaga sp. K3CV102501T nov., isolated from isolated from a monsoon evergreen broad-leaved forest soil.</title>
        <authorList>
            <person name="Lv Y."/>
        </authorList>
    </citation>
    <scope>NUCLEOTIDE SEQUENCE [LARGE SCALE GENOMIC DNA]</scope>
    <source>
        <strain evidence="3 4">GDMCC 1.1325</strain>
    </source>
</reference>
<protein>
    <recommendedName>
        <fullName evidence="2">Serine aminopeptidase S33 domain-containing protein</fullName>
    </recommendedName>
</protein>
<comment type="caution">
    <text evidence="3">The sequence shown here is derived from an EMBL/GenBank/DDBJ whole genome shotgun (WGS) entry which is preliminary data.</text>
</comment>
<name>A0A365XUZ3_9BACT</name>
<dbReference type="EMBL" id="QFFJ01000002">
    <property type="protein sequence ID" value="RBL90187.1"/>
    <property type="molecule type" value="Genomic_DNA"/>
</dbReference>
<dbReference type="Pfam" id="PF12146">
    <property type="entry name" value="Hydrolase_4"/>
    <property type="match status" value="1"/>
</dbReference>
<dbReference type="Proteomes" id="UP000253410">
    <property type="component" value="Unassembled WGS sequence"/>
</dbReference>
<dbReference type="InterPro" id="IPR022742">
    <property type="entry name" value="Hydrolase_4"/>
</dbReference>
<dbReference type="PANTHER" id="PTHR43265:SF1">
    <property type="entry name" value="ESTERASE ESTD"/>
    <property type="match status" value="1"/>
</dbReference>
<feature type="signal peptide" evidence="1">
    <location>
        <begin position="1"/>
        <end position="24"/>
    </location>
</feature>
<dbReference type="Gene3D" id="3.40.50.1820">
    <property type="entry name" value="alpha/beta hydrolase"/>
    <property type="match status" value="1"/>
</dbReference>
<dbReference type="OrthoDB" id="9809549at2"/>
<evidence type="ECO:0000313" key="4">
    <source>
        <dbReference type="Proteomes" id="UP000253410"/>
    </source>
</evidence>
<dbReference type="PANTHER" id="PTHR43265">
    <property type="entry name" value="ESTERASE ESTD"/>
    <property type="match status" value="1"/>
</dbReference>
<feature type="domain" description="Serine aminopeptidase S33" evidence="2">
    <location>
        <begin position="143"/>
        <end position="238"/>
    </location>
</feature>
<keyword evidence="4" id="KW-1185">Reference proteome</keyword>
<gene>
    <name evidence="3" type="ORF">DF182_27350</name>
</gene>
<dbReference type="InterPro" id="IPR029058">
    <property type="entry name" value="AB_hydrolase_fold"/>
</dbReference>
<dbReference type="SUPFAM" id="SSF53474">
    <property type="entry name" value="alpha/beta-Hydrolases"/>
    <property type="match status" value="1"/>
</dbReference>
<organism evidence="3 4">
    <name type="scientific">Chitinophaga flava</name>
    <dbReference type="NCBI Taxonomy" id="2259036"/>
    <lineage>
        <taxon>Bacteria</taxon>
        <taxon>Pseudomonadati</taxon>
        <taxon>Bacteroidota</taxon>
        <taxon>Chitinophagia</taxon>
        <taxon>Chitinophagales</taxon>
        <taxon>Chitinophagaceae</taxon>
        <taxon>Chitinophaga</taxon>
    </lineage>
</organism>
<dbReference type="AlphaFoldDB" id="A0A365XUZ3"/>
<proteinExistence type="predicted"/>
<keyword evidence="1" id="KW-0732">Signal</keyword>
<feature type="chain" id="PRO_5016660748" description="Serine aminopeptidase S33 domain-containing protein" evidence="1">
    <location>
        <begin position="25"/>
        <end position="452"/>
    </location>
</feature>
<evidence type="ECO:0000259" key="2">
    <source>
        <dbReference type="Pfam" id="PF12146"/>
    </source>
</evidence>
<accession>A0A365XUZ3</accession>
<sequence length="452" mass="50351">MKTYYLPLLAAFLSSWLPSGRAQAQEADSLSFCKSGAYAMSDGSQLIISPSYLPDLRYRRTDGTCGRLFRQPDSSYQSGPGWANPKNPDVFARFGNCADGTITLREKEKTTTGKRISFPVIPLHFTSHGATLYGELHLPPNNKPRAVLVLHFGSGGESAVYYNYLQHLLPLSDIAVLVYDKRGTGKSSGRLSANFELLAADMAEVVKAVRQLPAVKGLPVGLMGESQGGWIVPLTASLTKTDFLIASYSLLIPPREENRQEVLHDLHQQHYSKEEIAQAMEVVKATDQVFRTKFTGGQEQLAALKARYRQEKWYKDLKGDYTGIILNASREQLDSIKTIFPVDIPLDYDPLPAFRKVNVPMLWVIAGQDTEAPNEATIAALKKDLATRKNIDLVIFPHADHGIIEMKDTPEGPVALGRQSPGYFDLLRDWILTREIRKQYGEALQFTHSSKH</sequence>
<dbReference type="RefSeq" id="WP_113618937.1">
    <property type="nucleotide sequence ID" value="NZ_QFFJ01000002.1"/>
</dbReference>
<evidence type="ECO:0000256" key="1">
    <source>
        <dbReference type="SAM" id="SignalP"/>
    </source>
</evidence>
<evidence type="ECO:0000313" key="3">
    <source>
        <dbReference type="EMBL" id="RBL90187.1"/>
    </source>
</evidence>
<dbReference type="GO" id="GO:0052689">
    <property type="term" value="F:carboxylic ester hydrolase activity"/>
    <property type="evidence" value="ECO:0007669"/>
    <property type="project" value="TreeGrafter"/>
</dbReference>
<dbReference type="InterPro" id="IPR053145">
    <property type="entry name" value="AB_hydrolase_Est10"/>
</dbReference>